<dbReference type="OrthoDB" id="3056235at2759"/>
<keyword evidence="2" id="KW-1185">Reference proteome</keyword>
<dbReference type="STRING" id="135208.A0A4Y9ZLC6"/>
<organism evidence="1 2">
    <name type="scientific">Hericium alpestre</name>
    <dbReference type="NCBI Taxonomy" id="135208"/>
    <lineage>
        <taxon>Eukaryota</taxon>
        <taxon>Fungi</taxon>
        <taxon>Dikarya</taxon>
        <taxon>Basidiomycota</taxon>
        <taxon>Agaricomycotina</taxon>
        <taxon>Agaricomycetes</taxon>
        <taxon>Russulales</taxon>
        <taxon>Hericiaceae</taxon>
        <taxon>Hericium</taxon>
    </lineage>
</organism>
<evidence type="ECO:0000313" key="1">
    <source>
        <dbReference type="EMBL" id="TFY75425.1"/>
    </source>
</evidence>
<sequence>MARCELVLPYPSFRALVYTHLRITGPISIVVTTTGIPRVAKTAILAKLNGTFAASLSPNSDATPNTTTIKPSGSLDISVHLLVVHPNTPLSPNAFLNLARLFARTSHVLLVPSFSSPIPDPEALASSLPSTPAIVTNRNGTALPFLPWTPALNPSGRAHTALPYPSLSPILLPRDYPTWCTERFASFPLSRSANKGGADLRAEDSDDLARAADWDHCLFQSWLDSFGAMDVLPALAIPAQGQTALQRPVRGPLSSTEIIHHRLATRFRGEACVLALKRLEALAAASSNAVVDDLELRAAKREKVARRGGINGGSADVVKHSIE</sequence>
<dbReference type="AlphaFoldDB" id="A0A4Y9ZLC6"/>
<comment type="caution">
    <text evidence="1">The sequence shown here is derived from an EMBL/GenBank/DDBJ whole genome shotgun (WGS) entry which is preliminary data.</text>
</comment>
<gene>
    <name evidence="1" type="ORF">EWM64_g8587</name>
</gene>
<evidence type="ECO:0000313" key="2">
    <source>
        <dbReference type="Proteomes" id="UP000298061"/>
    </source>
</evidence>
<name>A0A4Y9ZLC6_9AGAM</name>
<dbReference type="EMBL" id="SFCI01001578">
    <property type="protein sequence ID" value="TFY75425.1"/>
    <property type="molecule type" value="Genomic_DNA"/>
</dbReference>
<proteinExistence type="predicted"/>
<reference evidence="1 2" key="1">
    <citation type="submission" date="2019-02" db="EMBL/GenBank/DDBJ databases">
        <title>Genome sequencing of the rare red list fungi Hericium alpestre (H. flagellum).</title>
        <authorList>
            <person name="Buettner E."/>
            <person name="Kellner H."/>
        </authorList>
    </citation>
    <scope>NUCLEOTIDE SEQUENCE [LARGE SCALE GENOMIC DNA]</scope>
    <source>
        <strain evidence="1 2">DSM 108284</strain>
    </source>
</reference>
<accession>A0A4Y9ZLC6</accession>
<protein>
    <submittedName>
        <fullName evidence="1">Uncharacterized protein</fullName>
    </submittedName>
</protein>
<dbReference type="Proteomes" id="UP000298061">
    <property type="component" value="Unassembled WGS sequence"/>
</dbReference>